<sequence>MPEPCVQATQIVSIVEDDESVRLATASLVRSLGWQTHLFASAEEFLQSPWLGETSFLISDVRMPGMSGIEMHDELLKLGYAPPTIFITAFPTAALQAKMQTDGVLAILAKPVDASAMAHWLSFALRTP</sequence>
<dbReference type="Gene3D" id="3.40.50.2300">
    <property type="match status" value="1"/>
</dbReference>
<dbReference type="SMART" id="SM00448">
    <property type="entry name" value="REC"/>
    <property type="match status" value="1"/>
</dbReference>
<proteinExistence type="predicted"/>
<feature type="modified residue" description="4-aspartylphosphate" evidence="2">
    <location>
        <position position="60"/>
    </location>
</feature>
<reference evidence="4 5" key="1">
    <citation type="journal article" date="2016" name="Gene">
        <title>PacBio SMRT assembly of a complex multi-replicon genome reveals chlorocatechol degradative operon in a region of genome plasticity.</title>
        <authorList>
            <person name="Ricker N."/>
            <person name="Shen S.Y."/>
            <person name="Goordial J."/>
            <person name="Jin S."/>
            <person name="Fulthorpe R.R."/>
        </authorList>
    </citation>
    <scope>NUCLEOTIDE SEQUENCE [LARGE SCALE GENOMIC DNA]</scope>
    <source>
        <strain evidence="4 5">OLGA172</strain>
    </source>
</reference>
<dbReference type="RefSeq" id="WP_063499573.1">
    <property type="nucleotide sequence ID" value="NZ_CP014579.1"/>
</dbReference>
<keyword evidence="5" id="KW-1185">Reference proteome</keyword>
<dbReference type="InterPro" id="IPR050595">
    <property type="entry name" value="Bact_response_regulator"/>
</dbReference>
<evidence type="ECO:0000313" key="5">
    <source>
        <dbReference type="Proteomes" id="UP000076852"/>
    </source>
</evidence>
<dbReference type="PANTHER" id="PTHR44591">
    <property type="entry name" value="STRESS RESPONSE REGULATOR PROTEIN 1"/>
    <property type="match status" value="1"/>
</dbReference>
<dbReference type="OrthoDB" id="8964771at2"/>
<dbReference type="KEGG" id="buz:AYM40_29285"/>
<dbReference type="Pfam" id="PF00072">
    <property type="entry name" value="Response_reg"/>
    <property type="match status" value="1"/>
</dbReference>
<dbReference type="SUPFAM" id="SSF52172">
    <property type="entry name" value="CheY-like"/>
    <property type="match status" value="1"/>
</dbReference>
<dbReference type="PROSITE" id="PS50110">
    <property type="entry name" value="RESPONSE_REGULATORY"/>
    <property type="match status" value="1"/>
</dbReference>
<dbReference type="InterPro" id="IPR001789">
    <property type="entry name" value="Sig_transdc_resp-reg_receiver"/>
</dbReference>
<organism evidence="4 5">
    <name type="scientific">Paraburkholderia phytofirmans OLGA172</name>
    <dbReference type="NCBI Taxonomy" id="1417228"/>
    <lineage>
        <taxon>Bacteria</taxon>
        <taxon>Pseudomonadati</taxon>
        <taxon>Pseudomonadota</taxon>
        <taxon>Betaproteobacteria</taxon>
        <taxon>Burkholderiales</taxon>
        <taxon>Burkholderiaceae</taxon>
        <taxon>Paraburkholderia</taxon>
    </lineage>
</organism>
<evidence type="ECO:0000256" key="2">
    <source>
        <dbReference type="PROSITE-ProRule" id="PRU00169"/>
    </source>
</evidence>
<evidence type="ECO:0000256" key="1">
    <source>
        <dbReference type="ARBA" id="ARBA00022553"/>
    </source>
</evidence>
<dbReference type="Proteomes" id="UP000076852">
    <property type="component" value="Chromosome 2"/>
</dbReference>
<dbReference type="EMBL" id="CP014579">
    <property type="protein sequence ID" value="ANB76340.1"/>
    <property type="molecule type" value="Genomic_DNA"/>
</dbReference>
<dbReference type="STRING" id="1804984.AYM40_29285"/>
<dbReference type="AlphaFoldDB" id="A0A160FT63"/>
<dbReference type="InterPro" id="IPR011006">
    <property type="entry name" value="CheY-like_superfamily"/>
</dbReference>
<protein>
    <submittedName>
        <fullName evidence="4">Response regulator receiver protein</fullName>
    </submittedName>
</protein>
<name>A0A160FT63_9BURK</name>
<feature type="domain" description="Response regulatory" evidence="3">
    <location>
        <begin position="11"/>
        <end position="125"/>
    </location>
</feature>
<keyword evidence="1 2" id="KW-0597">Phosphoprotein</keyword>
<gene>
    <name evidence="4" type="ORF">AYM40_29285</name>
</gene>
<accession>A0A160FT63</accession>
<dbReference type="GO" id="GO:0000160">
    <property type="term" value="P:phosphorelay signal transduction system"/>
    <property type="evidence" value="ECO:0007669"/>
    <property type="project" value="InterPro"/>
</dbReference>
<evidence type="ECO:0000259" key="3">
    <source>
        <dbReference type="PROSITE" id="PS50110"/>
    </source>
</evidence>
<dbReference type="PANTHER" id="PTHR44591:SF25">
    <property type="entry name" value="CHEMOTAXIS TWO-COMPONENT RESPONSE REGULATOR"/>
    <property type="match status" value="1"/>
</dbReference>
<evidence type="ECO:0000313" key="4">
    <source>
        <dbReference type="EMBL" id="ANB76340.1"/>
    </source>
</evidence>